<accession>A0A4E0RFE2</accession>
<dbReference type="AlphaFoldDB" id="A0A4E0RFE2"/>
<evidence type="ECO:0000313" key="2">
    <source>
        <dbReference type="Proteomes" id="UP000030428"/>
    </source>
</evidence>
<protein>
    <submittedName>
        <fullName evidence="1">Uncharacterized protein</fullName>
    </submittedName>
</protein>
<evidence type="ECO:0000313" key="1">
    <source>
        <dbReference type="EMBL" id="TGO02446.1"/>
    </source>
</evidence>
<reference evidence="1 2" key="1">
    <citation type="journal article" date="2016" name="Front. Microbiol.">
        <title>Single-Cell (Meta-)Genomics of a Dimorphic Candidatus Thiomargarita nelsonii Reveals Genomic Plasticity.</title>
        <authorList>
            <person name="Flood B.E."/>
            <person name="Fliss P."/>
            <person name="Jones D.S."/>
            <person name="Dick G.J."/>
            <person name="Jain S."/>
            <person name="Kaster A.K."/>
            <person name="Winkel M."/>
            <person name="Mussmann M."/>
            <person name="Bailey J."/>
        </authorList>
    </citation>
    <scope>NUCLEOTIDE SEQUENCE [LARGE SCALE GENOMIC DNA]</scope>
    <source>
        <strain evidence="1">Hydrate Ridge</strain>
    </source>
</reference>
<dbReference type="Proteomes" id="UP000030428">
    <property type="component" value="Unassembled WGS sequence"/>
</dbReference>
<keyword evidence="2" id="KW-1185">Reference proteome</keyword>
<proteinExistence type="predicted"/>
<gene>
    <name evidence="1" type="ORF">PN36_25030</name>
</gene>
<organism evidence="1 2">
    <name type="scientific">Candidatus Thiomargarita nelsonii</name>
    <dbReference type="NCBI Taxonomy" id="1003181"/>
    <lineage>
        <taxon>Bacteria</taxon>
        <taxon>Pseudomonadati</taxon>
        <taxon>Pseudomonadota</taxon>
        <taxon>Gammaproteobacteria</taxon>
        <taxon>Thiotrichales</taxon>
        <taxon>Thiotrichaceae</taxon>
        <taxon>Thiomargarita</taxon>
    </lineage>
</organism>
<comment type="caution">
    <text evidence="1">The sequence shown here is derived from an EMBL/GenBank/DDBJ whole genome shotgun (WGS) entry which is preliminary data.</text>
</comment>
<name>A0A4E0RFE2_9GAMM</name>
<sequence>MEKPTVKIIQIIILALFVTDLHAITPFYEIYPQADHRIVAMSLSENGVCWIETVTKDQLRIDKWLDRVSPLQVKAIEYQGGKVYEYVVWQENSAIGNTIVDHKIGNAYLSFTYTNLNLVPRTKTITVAQQNQRWIITNRSRQASPIQPLSLPIQNDSDVILPSPFPVVKSFSFTQNGALEIAVSAKIGANQTRFVLPLRQRLSPTGLKILEMQASTNRQILVWGDANQKIVLSMPTFNRILIQNLENHLDELSYQKDSLNQINAVKFFNLMKLWRDKDDWAMTQRLAVDRFLATKAEQLKKTLLALPVPNSDFTLLFSAWDKLARVIPQKTKLQLGGALSVLELPRQKTVYYIKGTLPDFVPTAQQQKTIMTWMERHLATTPRLIKNLPSASTVGLTHIPDTLASLEITTLHAQDNNIILVATLDSHEAKVFKHFLTQGMTLEMRLNTDVLGFEIKTQKTIPLTIQVNSTAMKTVLVDQDYSIVIDISNHKLRSLFEQDKAPMIEVNYQGRIKTIPLSLENTNYAIRYKQKRDRQDDPIYRFQWRIKLADQKTAWQKEDIPFVLIN</sequence>
<dbReference type="EMBL" id="JSZA02000134">
    <property type="protein sequence ID" value="TGO02446.1"/>
    <property type="molecule type" value="Genomic_DNA"/>
</dbReference>